<dbReference type="Proteomes" id="UP000246005">
    <property type="component" value="Unassembled WGS sequence"/>
</dbReference>
<accession>A0A316IBY9</accession>
<reference evidence="1 2" key="1">
    <citation type="submission" date="2018-05" db="EMBL/GenBank/DDBJ databases">
        <title>Genomic Encyclopedia of Type Strains, Phase IV (KMG-IV): sequencing the most valuable type-strain genomes for metagenomic binning, comparative biology and taxonomic classification.</title>
        <authorList>
            <person name="Goeker M."/>
        </authorList>
    </citation>
    <scope>NUCLEOTIDE SEQUENCE [LARGE SCALE GENOMIC DNA]</scope>
    <source>
        <strain evidence="1 2">DSM 45480</strain>
    </source>
</reference>
<organism evidence="1 2">
    <name type="scientific">Lentzea atacamensis</name>
    <dbReference type="NCBI Taxonomy" id="531938"/>
    <lineage>
        <taxon>Bacteria</taxon>
        <taxon>Bacillati</taxon>
        <taxon>Actinomycetota</taxon>
        <taxon>Actinomycetes</taxon>
        <taxon>Pseudonocardiales</taxon>
        <taxon>Pseudonocardiaceae</taxon>
        <taxon>Lentzea</taxon>
    </lineage>
</organism>
<sequence length="89" mass="10248">MNVKLSKDPDHSTWGGGNVIYRVAVNGTWIGWVGDGRHWRGWRYGGRRWWACWRQDDDTAARWCSDLDYLTRAVALDALLVITDARNLA</sequence>
<gene>
    <name evidence="1" type="ORF">C8D88_101319</name>
</gene>
<comment type="caution">
    <text evidence="1">The sequence shown here is derived from an EMBL/GenBank/DDBJ whole genome shotgun (WGS) entry which is preliminary data.</text>
</comment>
<dbReference type="RefSeq" id="WP_109629182.1">
    <property type="nucleotide sequence ID" value="NZ_QGHB01000001.1"/>
</dbReference>
<name>A0A316IBY9_9PSEU</name>
<evidence type="ECO:0000313" key="1">
    <source>
        <dbReference type="EMBL" id="PWK90303.1"/>
    </source>
</evidence>
<protein>
    <submittedName>
        <fullName evidence="1">Uncharacterized protein</fullName>
    </submittedName>
</protein>
<dbReference type="EMBL" id="QGHB01000001">
    <property type="protein sequence ID" value="PWK90303.1"/>
    <property type="molecule type" value="Genomic_DNA"/>
</dbReference>
<evidence type="ECO:0000313" key="2">
    <source>
        <dbReference type="Proteomes" id="UP000246005"/>
    </source>
</evidence>
<dbReference type="AlphaFoldDB" id="A0A316IBY9"/>
<proteinExistence type="predicted"/>